<evidence type="ECO:0000313" key="1">
    <source>
        <dbReference type="EMBL" id="KAK7344791.1"/>
    </source>
</evidence>
<reference evidence="1 2" key="1">
    <citation type="submission" date="2024-01" db="EMBL/GenBank/DDBJ databases">
        <title>The genomes of 5 underutilized Papilionoideae crops provide insights into root nodulation and disease resistanc.</title>
        <authorList>
            <person name="Jiang F."/>
        </authorList>
    </citation>
    <scope>NUCLEOTIDE SEQUENCE [LARGE SCALE GENOMIC DNA]</scope>
    <source>
        <strain evidence="1">LVBAO_FW01</strain>
        <tissue evidence="1">Leaves</tissue>
    </source>
</reference>
<organism evidence="1 2">
    <name type="scientific">Canavalia gladiata</name>
    <name type="common">Sword bean</name>
    <name type="synonym">Dolichos gladiatus</name>
    <dbReference type="NCBI Taxonomy" id="3824"/>
    <lineage>
        <taxon>Eukaryota</taxon>
        <taxon>Viridiplantae</taxon>
        <taxon>Streptophyta</taxon>
        <taxon>Embryophyta</taxon>
        <taxon>Tracheophyta</taxon>
        <taxon>Spermatophyta</taxon>
        <taxon>Magnoliopsida</taxon>
        <taxon>eudicotyledons</taxon>
        <taxon>Gunneridae</taxon>
        <taxon>Pentapetalae</taxon>
        <taxon>rosids</taxon>
        <taxon>fabids</taxon>
        <taxon>Fabales</taxon>
        <taxon>Fabaceae</taxon>
        <taxon>Papilionoideae</taxon>
        <taxon>50 kb inversion clade</taxon>
        <taxon>NPAAA clade</taxon>
        <taxon>indigoferoid/millettioid clade</taxon>
        <taxon>Phaseoleae</taxon>
        <taxon>Canavalia</taxon>
    </lineage>
</organism>
<proteinExistence type="predicted"/>
<evidence type="ECO:0000313" key="2">
    <source>
        <dbReference type="Proteomes" id="UP001367508"/>
    </source>
</evidence>
<name>A0AAN9LZ31_CANGL</name>
<gene>
    <name evidence="1" type="ORF">VNO77_14878</name>
</gene>
<comment type="caution">
    <text evidence="1">The sequence shown here is derived from an EMBL/GenBank/DDBJ whole genome shotgun (WGS) entry which is preliminary data.</text>
</comment>
<sequence>MATLHVVESLHHRETSMAFSSSLKVNGQDFRTATALRSSPTPCHCSLNDFTGSDLFGFAMSARCILRVDQALDALLHHAFTIFVYIHQVRYESKLLLLDLFVYQVPLSSYATNRNLVQSNRMPLDQN</sequence>
<keyword evidence="2" id="KW-1185">Reference proteome</keyword>
<protein>
    <submittedName>
        <fullName evidence="1">Uncharacterized protein</fullName>
    </submittedName>
</protein>
<dbReference type="Proteomes" id="UP001367508">
    <property type="component" value="Unassembled WGS sequence"/>
</dbReference>
<dbReference type="EMBL" id="JAYMYQ010000003">
    <property type="protein sequence ID" value="KAK7344791.1"/>
    <property type="molecule type" value="Genomic_DNA"/>
</dbReference>
<dbReference type="AlphaFoldDB" id="A0AAN9LZ31"/>
<accession>A0AAN9LZ31</accession>